<evidence type="ECO:0000313" key="2">
    <source>
        <dbReference type="Proteomes" id="UP001652663"/>
    </source>
</evidence>
<proteinExistence type="predicted"/>
<protein>
    <recommendedName>
        <fullName evidence="4">Basic proline-rich protein-like</fullName>
    </recommendedName>
</protein>
<evidence type="ECO:0000313" key="3">
    <source>
        <dbReference type="RefSeq" id="XP_070635271.1"/>
    </source>
</evidence>
<dbReference type="Proteomes" id="UP001652663">
    <property type="component" value="Chromosome 25"/>
</dbReference>
<gene>
    <name evidence="3" type="primary">LOC139179584</name>
</gene>
<evidence type="ECO:0008006" key="4">
    <source>
        <dbReference type="Google" id="ProtNLM"/>
    </source>
</evidence>
<dbReference type="RefSeq" id="XP_070635271.1">
    <property type="nucleotide sequence ID" value="XM_070779170.1"/>
</dbReference>
<evidence type="ECO:0000256" key="1">
    <source>
        <dbReference type="SAM" id="MobiDB-lite"/>
    </source>
</evidence>
<feature type="compositionally biased region" description="Pro residues" evidence="1">
    <location>
        <begin position="1"/>
        <end position="11"/>
    </location>
</feature>
<reference evidence="3" key="1">
    <citation type="submission" date="2025-08" db="UniProtKB">
        <authorList>
            <consortium name="RefSeq"/>
        </authorList>
    </citation>
    <scope>IDENTIFICATION</scope>
    <source>
        <tissue evidence="3">Blood</tissue>
    </source>
</reference>
<feature type="region of interest" description="Disordered" evidence="1">
    <location>
        <begin position="1"/>
        <end position="151"/>
    </location>
</feature>
<keyword evidence="2" id="KW-1185">Reference proteome</keyword>
<sequence>MRRACPPPPLRISPRVEPTRAPRPAGHALPPRHTRAPRPHPAPGAELSALGASGHPAPRGDAQAPRTPPRPEPAVPAGRPHPLPRGPRSPRSRPIPHPLSPRPRCSLHPSRAAHALRKPDSALRNSKLRDRGQVPSKDSTARLSHAPSLIL</sequence>
<organism evidence="2 3">
    <name type="scientific">Bos indicus</name>
    <name type="common">Zebu</name>
    <dbReference type="NCBI Taxonomy" id="9915"/>
    <lineage>
        <taxon>Eukaryota</taxon>
        <taxon>Metazoa</taxon>
        <taxon>Chordata</taxon>
        <taxon>Craniata</taxon>
        <taxon>Vertebrata</taxon>
        <taxon>Euteleostomi</taxon>
        <taxon>Mammalia</taxon>
        <taxon>Eutheria</taxon>
        <taxon>Laurasiatheria</taxon>
        <taxon>Artiodactyla</taxon>
        <taxon>Ruminantia</taxon>
        <taxon>Pecora</taxon>
        <taxon>Bovidae</taxon>
        <taxon>Bovinae</taxon>
        <taxon>Bos</taxon>
    </lineage>
</organism>
<dbReference type="GeneID" id="139179584"/>
<accession>A0ABM4RI97</accession>
<feature type="compositionally biased region" description="Pro residues" evidence="1">
    <location>
        <begin position="66"/>
        <end position="101"/>
    </location>
</feature>
<name>A0ABM4RI97_BOSIN</name>
<feature type="compositionally biased region" description="Basic and acidic residues" evidence="1">
    <location>
        <begin position="117"/>
        <end position="132"/>
    </location>
</feature>